<protein>
    <submittedName>
        <fullName evidence="1">Uncharacterized protein</fullName>
    </submittedName>
</protein>
<evidence type="ECO:0000313" key="1">
    <source>
        <dbReference type="EMBL" id="CAF9913671.1"/>
    </source>
</evidence>
<reference evidence="1" key="1">
    <citation type="submission" date="2021-03" db="EMBL/GenBank/DDBJ databases">
        <authorList>
            <person name="Tagirdzhanova G."/>
        </authorList>
    </citation>
    <scope>NUCLEOTIDE SEQUENCE</scope>
</reference>
<dbReference type="EMBL" id="CAJPDR010000063">
    <property type="protein sequence ID" value="CAF9913671.1"/>
    <property type="molecule type" value="Genomic_DNA"/>
</dbReference>
<dbReference type="AlphaFoldDB" id="A0A8H3F3I1"/>
<organism evidence="1 2">
    <name type="scientific">Alectoria fallacina</name>
    <dbReference type="NCBI Taxonomy" id="1903189"/>
    <lineage>
        <taxon>Eukaryota</taxon>
        <taxon>Fungi</taxon>
        <taxon>Dikarya</taxon>
        <taxon>Ascomycota</taxon>
        <taxon>Pezizomycotina</taxon>
        <taxon>Lecanoromycetes</taxon>
        <taxon>OSLEUM clade</taxon>
        <taxon>Lecanoromycetidae</taxon>
        <taxon>Lecanorales</taxon>
        <taxon>Lecanorineae</taxon>
        <taxon>Parmeliaceae</taxon>
        <taxon>Alectoria</taxon>
    </lineage>
</organism>
<keyword evidence="2" id="KW-1185">Reference proteome</keyword>
<proteinExistence type="predicted"/>
<comment type="caution">
    <text evidence="1">The sequence shown here is derived from an EMBL/GenBank/DDBJ whole genome shotgun (WGS) entry which is preliminary data.</text>
</comment>
<gene>
    <name evidence="1" type="ORF">ALECFALPRED_008937</name>
</gene>
<name>A0A8H3F3I1_9LECA</name>
<accession>A0A8H3F3I1</accession>
<sequence>MANKIHDGTASSFLDATVNLGDKPSRDSINTLLSSFCHLDQHQQDEVMESPKYWNSLTKWGTEEDREEMSRRNVERLKADLEKAIDGVSTRRSAAVKAEATQLLATIPKEGKLFEWTRAMACKEGLWDDSTAGHVG</sequence>
<evidence type="ECO:0000313" key="2">
    <source>
        <dbReference type="Proteomes" id="UP000664203"/>
    </source>
</evidence>
<dbReference type="OrthoDB" id="5310580at2759"/>
<dbReference type="Proteomes" id="UP000664203">
    <property type="component" value="Unassembled WGS sequence"/>
</dbReference>